<proteinExistence type="predicted"/>
<feature type="transmembrane region" description="Helical" evidence="1">
    <location>
        <begin position="29"/>
        <end position="47"/>
    </location>
</feature>
<evidence type="ECO:0000256" key="1">
    <source>
        <dbReference type="SAM" id="Phobius"/>
    </source>
</evidence>
<dbReference type="RefSeq" id="WP_343792691.1">
    <property type="nucleotide sequence ID" value="NZ_BAAAEU010000024.1"/>
</dbReference>
<protein>
    <submittedName>
        <fullName evidence="2">Uncharacterized protein</fullName>
    </submittedName>
</protein>
<keyword evidence="1" id="KW-0472">Membrane</keyword>
<name>A0ABN1IT33_9GAMM</name>
<keyword evidence="1" id="KW-0812">Transmembrane</keyword>
<gene>
    <name evidence="2" type="ORF">GCM10009105_30660</name>
</gene>
<sequence>MATPSESGAPVSFREIWSDAIHYWEWLRIAYNLALALVVVGCFARKWPYFRGQFNLEHVLALLVLAVLANICYCAAYLADIPIQYSSYRATWRGGRWIAWLAGTLFAVALAYYWVVDEIYPSVGA</sequence>
<comment type="caution">
    <text evidence="2">The sequence shown here is derived from an EMBL/GenBank/DDBJ whole genome shotgun (WGS) entry which is preliminary data.</text>
</comment>
<accession>A0ABN1IT33</accession>
<feature type="transmembrane region" description="Helical" evidence="1">
    <location>
        <begin position="98"/>
        <end position="116"/>
    </location>
</feature>
<keyword evidence="1" id="KW-1133">Transmembrane helix</keyword>
<dbReference type="EMBL" id="BAAAEU010000024">
    <property type="protein sequence ID" value="GAA0720851.1"/>
    <property type="molecule type" value="Genomic_DNA"/>
</dbReference>
<organism evidence="2 3">
    <name type="scientific">Dokdonella soli</name>
    <dbReference type="NCBI Taxonomy" id="529810"/>
    <lineage>
        <taxon>Bacteria</taxon>
        <taxon>Pseudomonadati</taxon>
        <taxon>Pseudomonadota</taxon>
        <taxon>Gammaproteobacteria</taxon>
        <taxon>Lysobacterales</taxon>
        <taxon>Rhodanobacteraceae</taxon>
        <taxon>Dokdonella</taxon>
    </lineage>
</organism>
<evidence type="ECO:0000313" key="3">
    <source>
        <dbReference type="Proteomes" id="UP001501523"/>
    </source>
</evidence>
<evidence type="ECO:0000313" key="2">
    <source>
        <dbReference type="EMBL" id="GAA0720851.1"/>
    </source>
</evidence>
<reference evidence="2 3" key="1">
    <citation type="journal article" date="2019" name="Int. J. Syst. Evol. Microbiol.">
        <title>The Global Catalogue of Microorganisms (GCM) 10K type strain sequencing project: providing services to taxonomists for standard genome sequencing and annotation.</title>
        <authorList>
            <consortium name="The Broad Institute Genomics Platform"/>
            <consortium name="The Broad Institute Genome Sequencing Center for Infectious Disease"/>
            <person name="Wu L."/>
            <person name="Ma J."/>
        </authorList>
    </citation>
    <scope>NUCLEOTIDE SEQUENCE [LARGE SCALE GENOMIC DNA]</scope>
    <source>
        <strain evidence="2 3">JCM 15421</strain>
    </source>
</reference>
<keyword evidence="3" id="KW-1185">Reference proteome</keyword>
<dbReference type="Proteomes" id="UP001501523">
    <property type="component" value="Unassembled WGS sequence"/>
</dbReference>
<feature type="transmembrane region" description="Helical" evidence="1">
    <location>
        <begin position="59"/>
        <end position="78"/>
    </location>
</feature>